<dbReference type="GO" id="GO:0006351">
    <property type="term" value="P:DNA-templated transcription"/>
    <property type="evidence" value="ECO:0007669"/>
    <property type="project" value="InterPro"/>
</dbReference>
<reference evidence="8" key="1">
    <citation type="journal article" date="2021" name="Arch. Virol.">
        <title>Complete nucleotide sequence of chrysanthemum mosaic-associated virus, a novel emaravirus infecting chrysanthemum.</title>
        <authorList>
            <person name="Kubota K."/>
            <person name="Yanagisawa H."/>
            <person name="Chiaki Y."/>
            <person name="Yamasaki J."/>
            <person name="Horikawa H."/>
            <person name="Tsunekawa K."/>
            <person name="Morita Y."/>
            <person name="Kadono F."/>
        </authorList>
    </citation>
    <scope>NUCLEOTIDE SEQUENCE</scope>
    <source>
        <strain evidence="8">Aichi_Toyohashi_2018</strain>
    </source>
</reference>
<dbReference type="PROSITE" id="PS50525">
    <property type="entry name" value="RDRP_SSRNA_NEG_SEG"/>
    <property type="match status" value="1"/>
</dbReference>
<keyword evidence="9" id="KW-1185">Reference proteome</keyword>
<evidence type="ECO:0000256" key="4">
    <source>
        <dbReference type="ARBA" id="ARBA00030285"/>
    </source>
</evidence>
<evidence type="ECO:0000256" key="5">
    <source>
        <dbReference type="ARBA" id="ARBA00030436"/>
    </source>
</evidence>
<evidence type="ECO:0000313" key="9">
    <source>
        <dbReference type="Proteomes" id="UP000888200"/>
    </source>
</evidence>
<evidence type="ECO:0000313" key="8">
    <source>
        <dbReference type="EMBL" id="BCK60941.1"/>
    </source>
</evidence>
<dbReference type="EMBL" id="LC576445">
    <property type="protein sequence ID" value="BCK60941.1"/>
    <property type="molecule type" value="Viral_cRNA"/>
</dbReference>
<dbReference type="KEGG" id="vg:80551270"/>
<organism evidence="8 9">
    <name type="scientific">Chrysanthemum mosaic-associated virus</name>
    <dbReference type="NCBI Taxonomy" id="2746510"/>
    <lineage>
        <taxon>Viruses</taxon>
        <taxon>Riboviria</taxon>
        <taxon>Orthornavirae</taxon>
        <taxon>Negarnaviricota</taxon>
        <taxon>Polyploviricotina</taxon>
        <taxon>Bunyaviricetes</taxon>
        <taxon>Elliovirales</taxon>
        <taxon>Fimoviridae</taxon>
        <taxon>Emaravirus</taxon>
        <taxon>Emaravirus chrysanthemi</taxon>
    </lineage>
</organism>
<dbReference type="Proteomes" id="UP000888200">
    <property type="component" value="Genome"/>
</dbReference>
<keyword evidence="8" id="KW-0696">RNA-directed RNA polymerase</keyword>
<dbReference type="GeneID" id="80551270"/>
<dbReference type="GO" id="GO:0003968">
    <property type="term" value="F:RNA-directed RNA polymerase activity"/>
    <property type="evidence" value="ECO:0007669"/>
    <property type="project" value="UniProtKB-KW"/>
</dbReference>
<keyword evidence="3" id="KW-0808">Transferase</keyword>
<sequence>MSTRKSTQKHTQLSLIVDNLVRNKDLYDADDIINTFKIVLASFNSYNQPMSTGKKPQKIYNLIKNDVTTDVSDPTFKLADLLSYSVPKEEYIDIALTTIKVLEMARHDMLSNMLNMKITEMGIIVVGDEMLLSSVVELKKRLTPDLIIKHNDRYAAIEIKMRDPRFLDMSEFYNKYKVSDELDVTVINYSDRKLHIYGDLKDLFSKLDLSDSEIDLLEYMIRVSQEIRSKYSKYPLFSLYDTDEDTSIETPFITGFEQSTKDLDQYKEICSLYGDYMIEIEDAINNFDLSNQMCKDVLSNADDKLYNHVKKDVLSDIKSSYLDMVKEGDYQRFPTVNFDILSHIDKVNSDKYVINQNYKPSLYLPFITIDRADTNRPDYYKKHFGSIDVSGFSGYSLAAFNLVKNISNSDNLEVLLGTKLFYNENNMEYVATLEQPTAAAKRTKLLVKENMQSYDLNIYVNNTFSYSDLCVKGANQLIMGFKRKDYQEETHEMDCLSLQNSKSDTRYVANYLSNFKSYYTNESIIQDLRYYKSDFHDYQDIDELILDSMSYYSYYSSNLYKSLIALASINNKRYRVVQCYDQNTLCIMLPNASVNDNKPIRFFSVSITSNFDDIHLNKILGLYHDHVRVGDKYIILTKVLSLDLNRMKLLSNSFSKYLLLTSYYNTFVNYKKNKNEVNFNNILYTNMVTLQTLDVTENYKNIMMVCYSDYGNPDALIKDKMIPRLKNYTCCQLTLRMISGILESQDQRRKILKSQNQAELTKDGFDITNTGFRTADDLVLPLSKLYTSNPREILQECYLIFYLGNKTLHGSDQELIKLYQVPKLFEDEYTSYIEKNKTLIMETTNDKSYGFSFESMKLTTISAYSKLMSHKSHIRNRIQSDLDLNSSILSKPQFSSTKSMVTSDNDQPKKDVKLHKFITKSDFKTWLTSVDIADPNEFVSNTNLEIREINSFRRTLLEDDNDMKKELLPTLNITWHGEKYFITTTPDKLCRYPIEDYKISSNNKVFDEFLNLTENKPVTVITSLIDMKETDVDNNFRIFNKDQRTFTDREIYTGNKEARLCLYPIEKLFLSINNYIPEEAITIPGDKKHKKMYEQRCSVIKEGRYKTIAGQKREIIAVSSDASKWSARDAYIKFLIPIAFNPFLNKEEKWFYIYFLSRYYYKNIVITDKLLYGMVKLQNSNVTGPFEDITDNYKKNYFRVRSNWLQGNLNRISSFVHYCSTLMIESSFQVLNDIYGDSNLIRYMVHSDDSSYDCSMLTNVEENTDLKMRQDYGRYIIAIIKTCESRHSIKLNVKKTYLSTFYKEFLSTLLVGNVLSYFYAADLLPISSDLAYKSPMEDMSSLTSFINNAYAHSCPYSMVKTAICVINYVALSTYNLNNTSKKSPVNRFYYKNEYDQQYDMVPTSILPMYRFGAETAGLVPHHCADAYYIFEKILQTITIDESLSMEHQLNIENVKSFLDKCDQKYLNYIKMSMFSYDSNIFSDESEDPYQVRDMTCSTIISVGTNRKLTKKLRYKSYKEFLSREDQILMKYISHPEWIISKPQEFDDIRDNILSNYLMPNFIESLMYSTAAKDFGNRVMHSNGSIYRINIKGYTSDKQYKIDEIYDQVDTLASNVVIDPKKLLSYIETFLFSDKEVSFAIQVLLTKQEASRKSKTTVDLKITQPQSLYTRDRGALSVTNMINQLMTGNGKISNIDAKFASIIEYTNNLLNHFDLTDVKLYNTYHDIDDDYLSFSRQKKDINNDYETIITELDCCDSEEYRDKIINVRIKFKSILIKYFNEMVRFKSTNQFLFSNYPTPVSIITAVDKFSKKDVINTKVYMSSKITNRRDDYWLSRLGYYQDEHMYVKYYVGTRYKLSTNDTLNAVEQDDQKIESFSRFLSMVVRDDLIDDYHGLNVSGMSYPELVNKLKMSRKLSHKLLLHKLGEVTDYSIKYAIQNENRVMNYWPTPTASLPDRAMSKAIYMYRGTFLQVTTNTIKERQLALGLTVYVSNHGDLSNTVGRLIDQFSVDYRLLLSNHVVVPTEFATGHKLYRDIYNKVTVHEYNRDKQPNNYLCNYKVVQYDTINLKQIIINESNRYQYYTSIMKSDLELFQFTFKDNLAYNKEDLLNVCLANISNYPSLFEIILKNRLITGDNIYDVICKLNEDQIFIYCLKNYTITQSKLSRRYMSNLSKISLASLRVHIDQNQEFYKEQMKEYYGRYGLSFLECLYKHLPEFKIISFPTVLRMYETSSLPNDLTRYADTSYDIPYHRLFITLLTRASSPEESTKILLGILIYLVKKAIVGTTIYDQLAQCDSDDDSDSD</sequence>
<dbReference type="Pfam" id="PF04196">
    <property type="entry name" value="Bunya_RdRp"/>
    <property type="match status" value="1"/>
</dbReference>
<dbReference type="EC" id="2.7.7.48" evidence="1"/>
<evidence type="ECO:0000256" key="1">
    <source>
        <dbReference type="ARBA" id="ARBA00012494"/>
    </source>
</evidence>
<name>A0AAU9BWW4_9VIRU</name>
<feature type="domain" description="RdRp catalytic" evidence="7">
    <location>
        <begin position="1104"/>
        <end position="1297"/>
    </location>
</feature>
<evidence type="ECO:0000256" key="3">
    <source>
        <dbReference type="ARBA" id="ARBA00022679"/>
    </source>
</evidence>
<evidence type="ECO:0000256" key="2">
    <source>
        <dbReference type="ARBA" id="ARBA00018602"/>
    </source>
</evidence>
<keyword evidence="8" id="KW-0548">Nucleotidyltransferase</keyword>
<dbReference type="InterPro" id="IPR007099">
    <property type="entry name" value="RNA-dir_pol_NSvirus"/>
</dbReference>
<proteinExistence type="predicted"/>
<evidence type="ECO:0000259" key="7">
    <source>
        <dbReference type="PROSITE" id="PS50525"/>
    </source>
</evidence>
<protein>
    <recommendedName>
        <fullName evidence="2">RNA-directed RNA polymerase L</fullName>
        <ecNumber evidence="1">2.7.7.48</ecNumber>
    </recommendedName>
    <alternativeName>
        <fullName evidence="4">Large structural protein</fullName>
    </alternativeName>
    <alternativeName>
        <fullName evidence="6">Replicase</fullName>
    </alternativeName>
    <alternativeName>
        <fullName evidence="5">Transcriptase</fullName>
    </alternativeName>
</protein>
<accession>A0AAU9BWW4</accession>
<evidence type="ECO:0000256" key="6">
    <source>
        <dbReference type="ARBA" id="ARBA00031012"/>
    </source>
</evidence>
<dbReference type="RefSeq" id="YP_010840376.1">
    <property type="nucleotide sequence ID" value="NC_078665.1"/>
</dbReference>
<gene>
    <name evidence="8" type="primary">P1</name>
</gene>
<dbReference type="GO" id="GO:0039694">
    <property type="term" value="P:viral RNA genome replication"/>
    <property type="evidence" value="ECO:0007669"/>
    <property type="project" value="InterPro"/>
</dbReference>
<dbReference type="InterPro" id="IPR007322">
    <property type="entry name" value="RNA_pol_bunyavir"/>
</dbReference>